<evidence type="ECO:0000313" key="2">
    <source>
        <dbReference type="Proteomes" id="UP000318578"/>
    </source>
</evidence>
<dbReference type="PRINTS" id="PR00081">
    <property type="entry name" value="GDHRDH"/>
</dbReference>
<organism evidence="1 2">
    <name type="scientific">Amycolatopsis acidiphila</name>
    <dbReference type="NCBI Taxonomy" id="715473"/>
    <lineage>
        <taxon>Bacteria</taxon>
        <taxon>Bacillati</taxon>
        <taxon>Actinomycetota</taxon>
        <taxon>Actinomycetes</taxon>
        <taxon>Pseudonocardiales</taxon>
        <taxon>Pseudonocardiaceae</taxon>
        <taxon>Amycolatopsis</taxon>
    </lineage>
</organism>
<dbReference type="AlphaFoldDB" id="A0A558AI45"/>
<dbReference type="Pfam" id="PF13561">
    <property type="entry name" value="adh_short_C2"/>
    <property type="match status" value="1"/>
</dbReference>
<dbReference type="Gene3D" id="3.40.50.720">
    <property type="entry name" value="NAD(P)-binding Rossmann-like Domain"/>
    <property type="match status" value="1"/>
</dbReference>
<reference evidence="1 2" key="1">
    <citation type="submission" date="2019-07" db="EMBL/GenBank/DDBJ databases">
        <title>New species of Amycolatopsis and Streptomyces.</title>
        <authorList>
            <person name="Duangmal K."/>
            <person name="Teo W.F.A."/>
            <person name="Lipun K."/>
        </authorList>
    </citation>
    <scope>NUCLEOTIDE SEQUENCE [LARGE SCALE GENOMIC DNA]</scope>
    <source>
        <strain evidence="1 2">JCM 30562</strain>
    </source>
</reference>
<dbReference type="PANTHER" id="PTHR43975:SF2">
    <property type="entry name" value="EG:BACR7A4.14 PROTEIN-RELATED"/>
    <property type="match status" value="1"/>
</dbReference>
<accession>A0A558AI45</accession>
<dbReference type="InterPro" id="IPR002347">
    <property type="entry name" value="SDR_fam"/>
</dbReference>
<dbReference type="InterPro" id="IPR036291">
    <property type="entry name" value="NAD(P)-bd_dom_sf"/>
</dbReference>
<dbReference type="Pfam" id="PF00106">
    <property type="entry name" value="adh_short"/>
    <property type="match status" value="1"/>
</dbReference>
<gene>
    <name evidence="1" type="ORF">FNH06_08320</name>
</gene>
<keyword evidence="2" id="KW-1185">Reference proteome</keyword>
<proteinExistence type="predicted"/>
<comment type="caution">
    <text evidence="1">The sequence shown here is derived from an EMBL/GenBank/DDBJ whole genome shotgun (WGS) entry which is preliminary data.</text>
</comment>
<dbReference type="OrthoDB" id="9809287at2"/>
<dbReference type="NCBIfam" id="NF009092">
    <property type="entry name" value="PRK12428.1"/>
    <property type="match status" value="1"/>
</dbReference>
<dbReference type="Proteomes" id="UP000318578">
    <property type="component" value="Unassembled WGS sequence"/>
</dbReference>
<protein>
    <submittedName>
        <fullName evidence="1">SDR family oxidoreductase</fullName>
    </submittedName>
</protein>
<dbReference type="RefSeq" id="WP_144636190.1">
    <property type="nucleotide sequence ID" value="NZ_BNAX01000017.1"/>
</dbReference>
<dbReference type="EMBL" id="VJZA01000009">
    <property type="protein sequence ID" value="TVT23861.1"/>
    <property type="molecule type" value="Genomic_DNA"/>
</dbReference>
<dbReference type="PANTHER" id="PTHR43975">
    <property type="entry name" value="ZGC:101858"/>
    <property type="match status" value="1"/>
</dbReference>
<evidence type="ECO:0000313" key="1">
    <source>
        <dbReference type="EMBL" id="TVT23861.1"/>
    </source>
</evidence>
<name>A0A558AI45_9PSEU</name>
<sequence>MDVRGLRCVVTGAASGIGAEVARQLVEGGATVAALDIKAPDVRVDRFVECDLADPACIEAAVDELGSGWDVLCNVAGVPGTAPAELVMKVNFLGLRHLTEMFLDRLHRGGAVVTVASMAGFGWPQRLEQIRDLLATDDFDAGLAWFRENRPEGNAYNFSKEAVTVYVMTMGLALAERGLRMNAVSPGPVETPILGDFEQTMGKDNLDGVRDLIGRHATPADIAPAVLFLASGESSWINGVNLGADGGIGGAVVSGLIPAPEI</sequence>
<dbReference type="SUPFAM" id="SSF51735">
    <property type="entry name" value="NAD(P)-binding Rossmann-fold domains"/>
    <property type="match status" value="1"/>
</dbReference>